<accession>A0A6M3KWE6</accession>
<sequence length="300" mass="35153">MNTIEFIGKNHVYMTLEEMSQALSLPVKVVIGLGTKEHYINRYSWSDKEKLLMRDLYGKIKIIELQKKLNNRNIPAIQKYANRMGLKGNQSIAQKIYNINQEFFDNPNIQNSYWAGFIAADGYLGKDGNVKIALSSKDIEILYNFQYQIEYDGKIKHFTAKGKKYSEISLWGMHQWRKKLKEYWNIIPENKSIKLKPPISLMSKDCIYSYIIGYWDGDGCFWYGTRGLNTSVCGTFDVIEWIRHYIVQLLGIDYHNKIGYNGISKSNFKVNWAGKRAFSVRNGLENIVDIDWKLTRKWYK</sequence>
<keyword evidence="1" id="KW-0540">Nuclease</keyword>
<keyword evidence="1" id="KW-0378">Hydrolase</keyword>
<proteinExistence type="predicted"/>
<dbReference type="Gene3D" id="3.10.28.10">
    <property type="entry name" value="Homing endonucleases"/>
    <property type="match status" value="1"/>
</dbReference>
<evidence type="ECO:0000313" key="1">
    <source>
        <dbReference type="EMBL" id="QJA85794.1"/>
    </source>
</evidence>
<dbReference type="InterPro" id="IPR027434">
    <property type="entry name" value="Homing_endonucl"/>
</dbReference>
<name>A0A6M3KWE6_9ZZZZ</name>
<keyword evidence="1" id="KW-0255">Endonuclease</keyword>
<dbReference type="EMBL" id="MT142596">
    <property type="protein sequence ID" value="QJA85794.1"/>
    <property type="molecule type" value="Genomic_DNA"/>
</dbReference>
<dbReference type="AlphaFoldDB" id="A0A6M3KWE6"/>
<dbReference type="GO" id="GO:0004519">
    <property type="term" value="F:endonuclease activity"/>
    <property type="evidence" value="ECO:0007669"/>
    <property type="project" value="UniProtKB-KW"/>
</dbReference>
<gene>
    <name evidence="1" type="ORF">MM415B02174_0004</name>
</gene>
<protein>
    <submittedName>
        <fullName evidence="1">Putative homing endonuclease</fullName>
    </submittedName>
</protein>
<reference evidence="1" key="1">
    <citation type="submission" date="2020-03" db="EMBL/GenBank/DDBJ databases">
        <title>The deep terrestrial virosphere.</title>
        <authorList>
            <person name="Holmfeldt K."/>
            <person name="Nilsson E."/>
            <person name="Simone D."/>
            <person name="Lopez-Fernandez M."/>
            <person name="Wu X."/>
            <person name="de Brujin I."/>
            <person name="Lundin D."/>
            <person name="Andersson A."/>
            <person name="Bertilsson S."/>
            <person name="Dopson M."/>
        </authorList>
    </citation>
    <scope>NUCLEOTIDE SEQUENCE</scope>
    <source>
        <strain evidence="1">MM415B02174</strain>
    </source>
</reference>
<organism evidence="1">
    <name type="scientific">viral metagenome</name>
    <dbReference type="NCBI Taxonomy" id="1070528"/>
    <lineage>
        <taxon>unclassified sequences</taxon>
        <taxon>metagenomes</taxon>
        <taxon>organismal metagenomes</taxon>
    </lineage>
</organism>
<dbReference type="SUPFAM" id="SSF55608">
    <property type="entry name" value="Homing endonucleases"/>
    <property type="match status" value="1"/>
</dbReference>